<evidence type="ECO:0000313" key="2">
    <source>
        <dbReference type="EMBL" id="EPS59110.1"/>
    </source>
</evidence>
<dbReference type="InterPro" id="IPR008802">
    <property type="entry name" value="REF"/>
</dbReference>
<comment type="similarity">
    <text evidence="1">Belongs to the REF/SRPP family.</text>
</comment>
<dbReference type="PANTHER" id="PTHR33732">
    <property type="entry name" value="REF/SRPP-LIKE PROTEIN OS05G0151300/LOC_OS05G05940"/>
    <property type="match status" value="1"/>
</dbReference>
<evidence type="ECO:0000313" key="3">
    <source>
        <dbReference type="Proteomes" id="UP000015453"/>
    </source>
</evidence>
<comment type="caution">
    <text evidence="2">The sequence shown here is derived from an EMBL/GenBank/DDBJ whole genome shotgun (WGS) entry which is preliminary data.</text>
</comment>
<keyword evidence="3" id="KW-1185">Reference proteome</keyword>
<dbReference type="AlphaFoldDB" id="S8BWW9"/>
<sequence>MAESQVEVEGGSETRLKHLGFVRILTVNTVVLVSNLYGYAKQNSGSFRSSVDTVESSVKAVVEPVYDRFSGVPSNFLIFLDEKVDVLINKFDEVAPPLAKKLVHETQTAVGKAAQVAKQLTEEARAESPFLALNHAVEIVKQLSITQLAVVWYKVNTHPTLGGISRSALPTAAYWSEKYNNLVTELNAKGYAFFRYVPLVPVEDIAKAYKQVEAGEAKKTDAPTTDSGEE</sequence>
<gene>
    <name evidence="2" type="ORF">M569_15700</name>
</gene>
<evidence type="ECO:0008006" key="4">
    <source>
        <dbReference type="Google" id="ProtNLM"/>
    </source>
</evidence>
<dbReference type="Pfam" id="PF05755">
    <property type="entry name" value="REF"/>
    <property type="match status" value="1"/>
</dbReference>
<protein>
    <recommendedName>
        <fullName evidence="4">REF/SRPP-like protein</fullName>
    </recommendedName>
</protein>
<evidence type="ECO:0000256" key="1">
    <source>
        <dbReference type="ARBA" id="ARBA00009737"/>
    </source>
</evidence>
<dbReference type="EMBL" id="AUSU01008630">
    <property type="protein sequence ID" value="EPS59110.1"/>
    <property type="molecule type" value="Genomic_DNA"/>
</dbReference>
<organism evidence="2 3">
    <name type="scientific">Genlisea aurea</name>
    <dbReference type="NCBI Taxonomy" id="192259"/>
    <lineage>
        <taxon>Eukaryota</taxon>
        <taxon>Viridiplantae</taxon>
        <taxon>Streptophyta</taxon>
        <taxon>Embryophyta</taxon>
        <taxon>Tracheophyta</taxon>
        <taxon>Spermatophyta</taxon>
        <taxon>Magnoliopsida</taxon>
        <taxon>eudicotyledons</taxon>
        <taxon>Gunneridae</taxon>
        <taxon>Pentapetalae</taxon>
        <taxon>asterids</taxon>
        <taxon>lamiids</taxon>
        <taxon>Lamiales</taxon>
        <taxon>Lentibulariaceae</taxon>
        <taxon>Genlisea</taxon>
    </lineage>
</organism>
<reference evidence="2 3" key="1">
    <citation type="journal article" date="2013" name="BMC Genomics">
        <title>The miniature genome of a carnivorous plant Genlisea aurea contains a low number of genes and short non-coding sequences.</title>
        <authorList>
            <person name="Leushkin E.V."/>
            <person name="Sutormin R.A."/>
            <person name="Nabieva E.R."/>
            <person name="Penin A.A."/>
            <person name="Kondrashov A.S."/>
            <person name="Logacheva M.D."/>
        </authorList>
    </citation>
    <scope>NUCLEOTIDE SEQUENCE [LARGE SCALE GENOMIC DNA]</scope>
</reference>
<dbReference type="OrthoDB" id="1901372at2759"/>
<dbReference type="Proteomes" id="UP000015453">
    <property type="component" value="Unassembled WGS sequence"/>
</dbReference>
<name>S8BWW9_9LAMI</name>
<dbReference type="PANTHER" id="PTHR33732:SF2">
    <property type="entry name" value="REF_SRPP-LIKE PROTEIN"/>
    <property type="match status" value="1"/>
</dbReference>
<proteinExistence type="inferred from homology"/>
<accession>S8BWW9</accession>